<feature type="non-terminal residue" evidence="1">
    <location>
        <position position="1"/>
    </location>
</feature>
<gene>
    <name evidence="1" type="ORF">LCGC14_1783140</name>
</gene>
<protein>
    <submittedName>
        <fullName evidence="1">Uncharacterized protein</fullName>
    </submittedName>
</protein>
<accession>A0A0F9HHB3</accession>
<name>A0A0F9HHB3_9ZZZZ</name>
<sequence length="34" mass="4003">LSDGFKKEITIPYETYRQQKLGKYEKITTPPSNK</sequence>
<evidence type="ECO:0000313" key="1">
    <source>
        <dbReference type="EMBL" id="KKM02557.1"/>
    </source>
</evidence>
<dbReference type="EMBL" id="LAZR01016897">
    <property type="protein sequence ID" value="KKM02557.1"/>
    <property type="molecule type" value="Genomic_DNA"/>
</dbReference>
<organism evidence="1">
    <name type="scientific">marine sediment metagenome</name>
    <dbReference type="NCBI Taxonomy" id="412755"/>
    <lineage>
        <taxon>unclassified sequences</taxon>
        <taxon>metagenomes</taxon>
        <taxon>ecological metagenomes</taxon>
    </lineage>
</organism>
<proteinExistence type="predicted"/>
<reference evidence="1" key="1">
    <citation type="journal article" date="2015" name="Nature">
        <title>Complex archaea that bridge the gap between prokaryotes and eukaryotes.</title>
        <authorList>
            <person name="Spang A."/>
            <person name="Saw J.H."/>
            <person name="Jorgensen S.L."/>
            <person name="Zaremba-Niedzwiedzka K."/>
            <person name="Martijn J."/>
            <person name="Lind A.E."/>
            <person name="van Eijk R."/>
            <person name="Schleper C."/>
            <person name="Guy L."/>
            <person name="Ettema T.J."/>
        </authorList>
    </citation>
    <scope>NUCLEOTIDE SEQUENCE</scope>
</reference>
<dbReference type="AlphaFoldDB" id="A0A0F9HHB3"/>
<comment type="caution">
    <text evidence="1">The sequence shown here is derived from an EMBL/GenBank/DDBJ whole genome shotgun (WGS) entry which is preliminary data.</text>
</comment>